<comment type="caution">
    <text evidence="6">The sequence shown here is derived from an EMBL/GenBank/DDBJ whole genome shotgun (WGS) entry which is preliminary data.</text>
</comment>
<evidence type="ECO:0000256" key="3">
    <source>
        <dbReference type="ARBA" id="ARBA00022840"/>
    </source>
</evidence>
<dbReference type="InterPro" id="IPR037171">
    <property type="entry name" value="NagB/RpiA_transferase-like"/>
</dbReference>
<evidence type="ECO:0000313" key="6">
    <source>
        <dbReference type="EMBL" id="GAA3630492.1"/>
    </source>
</evidence>
<evidence type="ECO:0000256" key="1">
    <source>
        <dbReference type="ARBA" id="ARBA00010638"/>
    </source>
</evidence>
<evidence type="ECO:0000256" key="2">
    <source>
        <dbReference type="ARBA" id="ARBA00022741"/>
    </source>
</evidence>
<name>A0ABP7AEY9_9ACTN</name>
<dbReference type="PANTHER" id="PTHR23407">
    <property type="entry name" value="ATPASE INHIBITOR/5-FORMYLTETRAHYDROFOLATE CYCLO-LIGASE"/>
    <property type="match status" value="1"/>
</dbReference>
<keyword evidence="3 4" id="KW-0067">ATP-binding</keyword>
<comment type="catalytic activity">
    <reaction evidence="4">
        <text>(6S)-5-formyl-5,6,7,8-tetrahydrofolate + ATP = (6R)-5,10-methenyltetrahydrofolate + ADP + phosphate</text>
        <dbReference type="Rhea" id="RHEA:10488"/>
        <dbReference type="ChEBI" id="CHEBI:30616"/>
        <dbReference type="ChEBI" id="CHEBI:43474"/>
        <dbReference type="ChEBI" id="CHEBI:57455"/>
        <dbReference type="ChEBI" id="CHEBI:57457"/>
        <dbReference type="ChEBI" id="CHEBI:456216"/>
        <dbReference type="EC" id="6.3.3.2"/>
    </reaction>
</comment>
<evidence type="ECO:0000313" key="7">
    <source>
        <dbReference type="Proteomes" id="UP001501074"/>
    </source>
</evidence>
<dbReference type="Gene3D" id="3.40.50.10420">
    <property type="entry name" value="NagB/RpiA/CoA transferase-like"/>
    <property type="match status" value="1"/>
</dbReference>
<gene>
    <name evidence="6" type="ORF">GCM10022223_55300</name>
</gene>
<dbReference type="InterPro" id="IPR024185">
    <property type="entry name" value="FTHF_cligase-like_sf"/>
</dbReference>
<dbReference type="SUPFAM" id="SSF100950">
    <property type="entry name" value="NagB/RpiA/CoA transferase-like"/>
    <property type="match status" value="1"/>
</dbReference>
<evidence type="ECO:0000256" key="5">
    <source>
        <dbReference type="SAM" id="MobiDB-lite"/>
    </source>
</evidence>
<dbReference type="EMBL" id="BAAAZO010000011">
    <property type="protein sequence ID" value="GAA3630492.1"/>
    <property type="molecule type" value="Genomic_DNA"/>
</dbReference>
<dbReference type="EC" id="6.3.3.2" evidence="4"/>
<comment type="cofactor">
    <cofactor evidence="4">
        <name>Mg(2+)</name>
        <dbReference type="ChEBI" id="CHEBI:18420"/>
    </cofactor>
</comment>
<reference evidence="7" key="1">
    <citation type="journal article" date="2019" name="Int. J. Syst. Evol. Microbiol.">
        <title>The Global Catalogue of Microorganisms (GCM) 10K type strain sequencing project: providing services to taxonomists for standard genome sequencing and annotation.</title>
        <authorList>
            <consortium name="The Broad Institute Genomics Platform"/>
            <consortium name="The Broad Institute Genome Sequencing Center for Infectious Disease"/>
            <person name="Wu L."/>
            <person name="Ma J."/>
        </authorList>
    </citation>
    <scope>NUCLEOTIDE SEQUENCE [LARGE SCALE GENOMIC DNA]</scope>
    <source>
        <strain evidence="7">JCM 16902</strain>
    </source>
</reference>
<dbReference type="InterPro" id="IPR002698">
    <property type="entry name" value="FTHF_cligase"/>
</dbReference>
<proteinExistence type="inferred from homology"/>
<keyword evidence="2 4" id="KW-0547">Nucleotide-binding</keyword>
<evidence type="ECO:0000256" key="4">
    <source>
        <dbReference type="RuleBase" id="RU361279"/>
    </source>
</evidence>
<protein>
    <recommendedName>
        <fullName evidence="4">5-formyltetrahydrofolate cyclo-ligase</fullName>
        <ecNumber evidence="4">6.3.3.2</ecNumber>
    </recommendedName>
</protein>
<dbReference type="PANTHER" id="PTHR23407:SF1">
    <property type="entry name" value="5-FORMYLTETRAHYDROFOLATE CYCLO-LIGASE"/>
    <property type="match status" value="1"/>
</dbReference>
<accession>A0ABP7AEY9</accession>
<dbReference type="NCBIfam" id="TIGR02727">
    <property type="entry name" value="MTHFS_bact"/>
    <property type="match status" value="1"/>
</dbReference>
<feature type="region of interest" description="Disordered" evidence="5">
    <location>
        <begin position="1"/>
        <end position="24"/>
    </location>
</feature>
<dbReference type="Proteomes" id="UP001501074">
    <property type="component" value="Unassembled WGS sequence"/>
</dbReference>
<keyword evidence="4" id="KW-0460">Magnesium</keyword>
<comment type="similarity">
    <text evidence="1 4">Belongs to the 5-formyltetrahydrofolate cyclo-ligase family.</text>
</comment>
<keyword evidence="7" id="KW-1185">Reference proteome</keyword>
<keyword evidence="4" id="KW-0479">Metal-binding</keyword>
<sequence>MVAAKKALRRTVRRSRAERDEELKHRDAADLSTRVLALEAVRRASCVAVYASLPDEPGTADLRRALQQQGIRVLLPVVVEPTSSPVLDWGLDTGHLEDNNVLNLWQPSGERLGPDAIAQADVLLIPALAVDTNGARMGQGRGYYDATLARLSSLRPDALVIALVHDDELLDAATTPVPREPHDRPVDGVVTPRRSLSFPRA</sequence>
<organism evidence="6 7">
    <name type="scientific">Kineosporia mesophila</name>
    <dbReference type="NCBI Taxonomy" id="566012"/>
    <lineage>
        <taxon>Bacteria</taxon>
        <taxon>Bacillati</taxon>
        <taxon>Actinomycetota</taxon>
        <taxon>Actinomycetes</taxon>
        <taxon>Kineosporiales</taxon>
        <taxon>Kineosporiaceae</taxon>
        <taxon>Kineosporia</taxon>
    </lineage>
</organism>
<feature type="compositionally biased region" description="Basic residues" evidence="5">
    <location>
        <begin position="1"/>
        <end position="14"/>
    </location>
</feature>
<dbReference type="PIRSF" id="PIRSF006806">
    <property type="entry name" value="FTHF_cligase"/>
    <property type="match status" value="1"/>
</dbReference>
<feature type="region of interest" description="Disordered" evidence="5">
    <location>
        <begin position="173"/>
        <end position="201"/>
    </location>
</feature>
<feature type="compositionally biased region" description="Basic and acidic residues" evidence="5">
    <location>
        <begin position="15"/>
        <end position="24"/>
    </location>
</feature>
<dbReference type="Pfam" id="PF01812">
    <property type="entry name" value="5-FTHF_cyc-lig"/>
    <property type="match status" value="1"/>
</dbReference>